<proteinExistence type="predicted"/>
<evidence type="ECO:0000313" key="1">
    <source>
        <dbReference type="EMBL" id="KAK5172340.1"/>
    </source>
</evidence>
<comment type="caution">
    <text evidence="1">The sequence shown here is derived from an EMBL/GenBank/DDBJ whole genome shotgun (WGS) entry which is preliminary data.</text>
</comment>
<gene>
    <name evidence="1" type="ORF">LTR77_003978</name>
</gene>
<dbReference type="EMBL" id="JAVRRT010000005">
    <property type="protein sequence ID" value="KAK5172340.1"/>
    <property type="molecule type" value="Genomic_DNA"/>
</dbReference>
<evidence type="ECO:0000313" key="2">
    <source>
        <dbReference type="Proteomes" id="UP001337655"/>
    </source>
</evidence>
<organism evidence="1 2">
    <name type="scientific">Saxophila tyrrhenica</name>
    <dbReference type="NCBI Taxonomy" id="1690608"/>
    <lineage>
        <taxon>Eukaryota</taxon>
        <taxon>Fungi</taxon>
        <taxon>Dikarya</taxon>
        <taxon>Ascomycota</taxon>
        <taxon>Pezizomycotina</taxon>
        <taxon>Dothideomycetes</taxon>
        <taxon>Dothideomycetidae</taxon>
        <taxon>Mycosphaerellales</taxon>
        <taxon>Extremaceae</taxon>
        <taxon>Saxophila</taxon>
    </lineage>
</organism>
<protein>
    <submittedName>
        <fullName evidence="1">Uncharacterized protein</fullName>
    </submittedName>
</protein>
<name>A0AAV9PFM5_9PEZI</name>
<accession>A0AAV9PFM5</accession>
<dbReference type="GeneID" id="89925324"/>
<reference evidence="1 2" key="1">
    <citation type="submission" date="2023-08" db="EMBL/GenBank/DDBJ databases">
        <title>Black Yeasts Isolated from many extreme environments.</title>
        <authorList>
            <person name="Coleine C."/>
            <person name="Stajich J.E."/>
            <person name="Selbmann L."/>
        </authorList>
    </citation>
    <scope>NUCLEOTIDE SEQUENCE [LARGE SCALE GENOMIC DNA]</scope>
    <source>
        <strain evidence="1 2">CCFEE 5935</strain>
    </source>
</reference>
<dbReference type="RefSeq" id="XP_064661184.1">
    <property type="nucleotide sequence ID" value="XM_064801233.1"/>
</dbReference>
<sequence length="143" mass="16242">MAEQHQITVNGRLVDVWRFNRAQQESGVLAIVFLDEFQDELRRQLLGPTRPTKQEELSKLQKALRSRAALRSELTLGMRALFAASDDSHMRMTHEAFRRIWSVEKVEALVECLLGEAEALAEEVGGEEGEEIRGYFGVGWLDA</sequence>
<dbReference type="Proteomes" id="UP001337655">
    <property type="component" value="Unassembled WGS sequence"/>
</dbReference>
<dbReference type="AlphaFoldDB" id="A0AAV9PFM5"/>
<keyword evidence="2" id="KW-1185">Reference proteome</keyword>